<reference evidence="7 8" key="1">
    <citation type="submission" date="2019-06" db="EMBL/GenBank/DDBJ databases">
        <title>Draft Genome Sequence of Candidatus Phytoplasma pini-Related Strain MDPP: A Resource for Comparative Genomics of Gymnosperm-infecting Phytoplasmas.</title>
        <authorList>
            <person name="Cai W."/>
            <person name="Costanzo S."/>
            <person name="Shao J."/>
            <person name="Zhao Y."/>
            <person name="Davis R."/>
        </authorList>
    </citation>
    <scope>NUCLEOTIDE SEQUENCE [LARGE SCALE GENOMIC DNA]</scope>
    <source>
        <strain evidence="7 8">MDPP</strain>
    </source>
</reference>
<feature type="transmembrane region" description="Helical" evidence="6">
    <location>
        <begin position="116"/>
        <end position="133"/>
    </location>
</feature>
<dbReference type="PANTHER" id="PTHR33545">
    <property type="entry name" value="UPF0750 MEMBRANE PROTEIN YITT-RELATED"/>
    <property type="match status" value="1"/>
</dbReference>
<gene>
    <name evidence="7" type="ORF">MDPP_00250</name>
</gene>
<keyword evidence="3 6" id="KW-0812">Transmembrane</keyword>
<accession>A0A559KJD1</accession>
<keyword evidence="8" id="KW-1185">Reference proteome</keyword>
<dbReference type="PANTHER" id="PTHR33545:SF5">
    <property type="entry name" value="UPF0750 MEMBRANE PROTEIN YITT"/>
    <property type="match status" value="1"/>
</dbReference>
<dbReference type="Pfam" id="PF02588">
    <property type="entry name" value="YitT_membrane"/>
    <property type="match status" value="1"/>
</dbReference>
<feature type="transmembrane region" description="Helical" evidence="6">
    <location>
        <begin position="9"/>
        <end position="29"/>
    </location>
</feature>
<keyword evidence="5 6" id="KW-0472">Membrane</keyword>
<evidence type="ECO:0000256" key="3">
    <source>
        <dbReference type="ARBA" id="ARBA00022692"/>
    </source>
</evidence>
<dbReference type="AlphaFoldDB" id="A0A559KJD1"/>
<keyword evidence="4 6" id="KW-1133">Transmembrane helix</keyword>
<name>A0A559KJD1_9MOLU</name>
<keyword evidence="2" id="KW-1003">Cell membrane</keyword>
<evidence type="ECO:0000313" key="8">
    <source>
        <dbReference type="Proteomes" id="UP000320078"/>
    </source>
</evidence>
<dbReference type="OrthoDB" id="386187at2"/>
<organism evidence="7 8">
    <name type="scientific">Candidatus Phytoplasma pini</name>
    <dbReference type="NCBI Taxonomy" id="267362"/>
    <lineage>
        <taxon>Bacteria</taxon>
        <taxon>Bacillati</taxon>
        <taxon>Mycoplasmatota</taxon>
        <taxon>Mollicutes</taxon>
        <taxon>Acholeplasmatales</taxon>
        <taxon>Acholeplasmataceae</taxon>
        <taxon>Candidatus Phytoplasma</taxon>
    </lineage>
</organism>
<sequence length="261" mass="30429">MITKTKNKLLLNIFFLIFFTLILLFVFHISQISNIIQTFLGIILLVLSVYFIILQEKFILGGLESNLIFLDKVFWYKKETKEQNYFFSSGNFIIFIRLILFIFICCLSFFGEGWDFYFIVSTLIFNIIFSFVFKKLKYFGIEQNFIVDKYPSFIKENKNYKFLFSSLITGLAVGLGCGLIFKSGSSTGGTDIIFLYLRKKNIVGSLGEVSLFIDGIIILCSFFIDFSRCIDKKKNLIIKYIFSFITFFLVIVISSFIIYRT</sequence>
<protein>
    <submittedName>
        <fullName evidence="7">Uncharacterized protein</fullName>
    </submittedName>
</protein>
<feature type="transmembrane region" description="Helical" evidence="6">
    <location>
        <begin position="85"/>
        <end position="110"/>
    </location>
</feature>
<feature type="transmembrane region" description="Helical" evidence="6">
    <location>
        <begin position="162"/>
        <end position="181"/>
    </location>
</feature>
<dbReference type="InterPro" id="IPR051461">
    <property type="entry name" value="UPF0750_membrane"/>
</dbReference>
<dbReference type="RefSeq" id="WP_144658424.1">
    <property type="nucleotide sequence ID" value="NZ_VIAE01000005.1"/>
</dbReference>
<feature type="transmembrane region" description="Helical" evidence="6">
    <location>
        <begin position="201"/>
        <end position="224"/>
    </location>
</feature>
<feature type="transmembrane region" description="Helical" evidence="6">
    <location>
        <begin position="236"/>
        <end position="259"/>
    </location>
</feature>
<evidence type="ECO:0000256" key="1">
    <source>
        <dbReference type="ARBA" id="ARBA00004651"/>
    </source>
</evidence>
<dbReference type="InterPro" id="IPR003740">
    <property type="entry name" value="YitT"/>
</dbReference>
<dbReference type="GO" id="GO:0005886">
    <property type="term" value="C:plasma membrane"/>
    <property type="evidence" value="ECO:0007669"/>
    <property type="project" value="UniProtKB-SubCell"/>
</dbReference>
<dbReference type="Proteomes" id="UP000320078">
    <property type="component" value="Unassembled WGS sequence"/>
</dbReference>
<evidence type="ECO:0000256" key="4">
    <source>
        <dbReference type="ARBA" id="ARBA00022989"/>
    </source>
</evidence>
<evidence type="ECO:0000256" key="5">
    <source>
        <dbReference type="ARBA" id="ARBA00023136"/>
    </source>
</evidence>
<comment type="caution">
    <text evidence="7">The sequence shown here is derived from an EMBL/GenBank/DDBJ whole genome shotgun (WGS) entry which is preliminary data.</text>
</comment>
<feature type="transmembrane region" description="Helical" evidence="6">
    <location>
        <begin position="35"/>
        <end position="54"/>
    </location>
</feature>
<dbReference type="EMBL" id="VIAE01000005">
    <property type="protein sequence ID" value="TVY12242.1"/>
    <property type="molecule type" value="Genomic_DNA"/>
</dbReference>
<evidence type="ECO:0000313" key="7">
    <source>
        <dbReference type="EMBL" id="TVY12242.1"/>
    </source>
</evidence>
<proteinExistence type="predicted"/>
<evidence type="ECO:0000256" key="6">
    <source>
        <dbReference type="SAM" id="Phobius"/>
    </source>
</evidence>
<comment type="subcellular location">
    <subcellularLocation>
        <location evidence="1">Cell membrane</location>
        <topology evidence="1">Multi-pass membrane protein</topology>
    </subcellularLocation>
</comment>
<evidence type="ECO:0000256" key="2">
    <source>
        <dbReference type="ARBA" id="ARBA00022475"/>
    </source>
</evidence>